<dbReference type="AlphaFoldDB" id="A0A9N9CF12"/>
<dbReference type="PANTHER" id="PTHR11102:SF160">
    <property type="entry name" value="ERAD-ASSOCIATED E3 UBIQUITIN-PROTEIN LIGASE COMPONENT HRD3"/>
    <property type="match status" value="1"/>
</dbReference>
<evidence type="ECO:0000313" key="3">
    <source>
        <dbReference type="Proteomes" id="UP000789342"/>
    </source>
</evidence>
<accession>A0A9N9CF12</accession>
<comment type="caution">
    <text evidence="2">The sequence shown here is derived from an EMBL/GenBank/DDBJ whole genome shotgun (WGS) entry which is preliminary data.</text>
</comment>
<keyword evidence="3" id="KW-1185">Reference proteome</keyword>
<comment type="similarity">
    <text evidence="1">Belongs to the sel-1 family.</text>
</comment>
<gene>
    <name evidence="2" type="ORF">AMORRO_LOCUS7790</name>
</gene>
<reference evidence="2" key="1">
    <citation type="submission" date="2021-06" db="EMBL/GenBank/DDBJ databases">
        <authorList>
            <person name="Kallberg Y."/>
            <person name="Tangrot J."/>
            <person name="Rosling A."/>
        </authorList>
    </citation>
    <scope>NUCLEOTIDE SEQUENCE</scope>
    <source>
        <strain evidence="2">CL551</strain>
    </source>
</reference>
<sequence length="237" mass="27424">LNIPYYDIESDIVAIRDRAQNEENRAQFSDQTNVPLKYQELTREAVQTNPKDRPNFTDLFISFEKLYEHYTNSISSEGISSINLNISQPADKNSEEDISNAKAVENALREHLSEHGNKKLAWKLFQEHADNGNMIAKYWVGFYLYHNYFTPMDQKLETESMRNDRYTRSAQLFKEVSDSLCSQNSAAQFQYGNCLYNGDGVAKDRKLAFKYYLKAADNGNPFAMLKVANYYNKGNIR</sequence>
<dbReference type="InterPro" id="IPR011990">
    <property type="entry name" value="TPR-like_helical_dom_sf"/>
</dbReference>
<dbReference type="PANTHER" id="PTHR11102">
    <property type="entry name" value="SEL-1-LIKE PROTEIN"/>
    <property type="match status" value="1"/>
</dbReference>
<dbReference type="EMBL" id="CAJVPV010006177">
    <property type="protein sequence ID" value="CAG8601173.1"/>
    <property type="molecule type" value="Genomic_DNA"/>
</dbReference>
<dbReference type="Gene3D" id="1.25.40.10">
    <property type="entry name" value="Tetratricopeptide repeat domain"/>
    <property type="match status" value="1"/>
</dbReference>
<dbReference type="InterPro" id="IPR050767">
    <property type="entry name" value="Sel1_AlgK"/>
</dbReference>
<evidence type="ECO:0000313" key="2">
    <source>
        <dbReference type="EMBL" id="CAG8601173.1"/>
    </source>
</evidence>
<evidence type="ECO:0000256" key="1">
    <source>
        <dbReference type="ARBA" id="ARBA00038101"/>
    </source>
</evidence>
<organism evidence="2 3">
    <name type="scientific">Acaulospora morrowiae</name>
    <dbReference type="NCBI Taxonomy" id="94023"/>
    <lineage>
        <taxon>Eukaryota</taxon>
        <taxon>Fungi</taxon>
        <taxon>Fungi incertae sedis</taxon>
        <taxon>Mucoromycota</taxon>
        <taxon>Glomeromycotina</taxon>
        <taxon>Glomeromycetes</taxon>
        <taxon>Diversisporales</taxon>
        <taxon>Acaulosporaceae</taxon>
        <taxon>Acaulospora</taxon>
    </lineage>
</organism>
<dbReference type="InterPro" id="IPR006597">
    <property type="entry name" value="Sel1-like"/>
</dbReference>
<dbReference type="OrthoDB" id="2384430at2759"/>
<proteinExistence type="inferred from homology"/>
<feature type="non-terminal residue" evidence="2">
    <location>
        <position position="1"/>
    </location>
</feature>
<protein>
    <submittedName>
        <fullName evidence="2">3593_t:CDS:1</fullName>
    </submittedName>
</protein>
<dbReference type="Pfam" id="PF08238">
    <property type="entry name" value="Sel1"/>
    <property type="match status" value="1"/>
</dbReference>
<dbReference type="SMART" id="SM00671">
    <property type="entry name" value="SEL1"/>
    <property type="match status" value="1"/>
</dbReference>
<dbReference type="SUPFAM" id="SSF81901">
    <property type="entry name" value="HCP-like"/>
    <property type="match status" value="1"/>
</dbReference>
<name>A0A9N9CF12_9GLOM</name>
<dbReference type="Proteomes" id="UP000789342">
    <property type="component" value="Unassembled WGS sequence"/>
</dbReference>